<dbReference type="EMBL" id="JAHXZJ010000374">
    <property type="protein sequence ID" value="KAH0560688.1"/>
    <property type="molecule type" value="Genomic_DNA"/>
</dbReference>
<sequence length="159" mass="18391">MDANPLGTIYRRESMPVSYFVSSFTVKKTRASMIESIPDEMSVSEHKALLWRKTFRQRSLKDEIYRDYNVSGKFRHSPSYAIHSMMFFLCYVCCIVLFDTEHYTGQAVIAIMNKFINRIQVRRAKRKSKGGRIKVYRKKASSDHVLKGSDPVGGHAPQM</sequence>
<dbReference type="Proteomes" id="UP000826195">
    <property type="component" value="Unassembled WGS sequence"/>
</dbReference>
<evidence type="ECO:0000256" key="1">
    <source>
        <dbReference type="SAM" id="MobiDB-lite"/>
    </source>
</evidence>
<keyword evidence="4" id="KW-1185">Reference proteome</keyword>
<name>A0AAV7IVE7_COTGL</name>
<evidence type="ECO:0000313" key="4">
    <source>
        <dbReference type="Proteomes" id="UP000826195"/>
    </source>
</evidence>
<feature type="transmembrane region" description="Helical" evidence="2">
    <location>
        <begin position="80"/>
        <end position="98"/>
    </location>
</feature>
<keyword evidence="2" id="KW-0812">Transmembrane</keyword>
<proteinExistence type="predicted"/>
<accession>A0AAV7IVE7</accession>
<gene>
    <name evidence="3" type="ORF">KQX54_007040</name>
</gene>
<reference evidence="3 4" key="1">
    <citation type="journal article" date="2021" name="J. Hered.">
        <title>A chromosome-level genome assembly of the parasitoid wasp, Cotesia glomerata (Hymenoptera: Braconidae).</title>
        <authorList>
            <person name="Pinto B.J."/>
            <person name="Weis J.J."/>
            <person name="Gamble T."/>
            <person name="Ode P.J."/>
            <person name="Paul R."/>
            <person name="Zaspel J.M."/>
        </authorList>
    </citation>
    <scope>NUCLEOTIDE SEQUENCE [LARGE SCALE GENOMIC DNA]</scope>
    <source>
        <strain evidence="3">CgM1</strain>
    </source>
</reference>
<keyword evidence="2" id="KW-0472">Membrane</keyword>
<feature type="region of interest" description="Disordered" evidence="1">
    <location>
        <begin position="140"/>
        <end position="159"/>
    </location>
</feature>
<dbReference type="AlphaFoldDB" id="A0AAV7IVE7"/>
<keyword evidence="2" id="KW-1133">Transmembrane helix</keyword>
<evidence type="ECO:0000256" key="2">
    <source>
        <dbReference type="SAM" id="Phobius"/>
    </source>
</evidence>
<comment type="caution">
    <text evidence="3">The sequence shown here is derived from an EMBL/GenBank/DDBJ whole genome shotgun (WGS) entry which is preliminary data.</text>
</comment>
<organism evidence="3 4">
    <name type="scientific">Cotesia glomerata</name>
    <name type="common">Lepidopteran parasitic wasp</name>
    <name type="synonym">Apanteles glomeratus</name>
    <dbReference type="NCBI Taxonomy" id="32391"/>
    <lineage>
        <taxon>Eukaryota</taxon>
        <taxon>Metazoa</taxon>
        <taxon>Ecdysozoa</taxon>
        <taxon>Arthropoda</taxon>
        <taxon>Hexapoda</taxon>
        <taxon>Insecta</taxon>
        <taxon>Pterygota</taxon>
        <taxon>Neoptera</taxon>
        <taxon>Endopterygota</taxon>
        <taxon>Hymenoptera</taxon>
        <taxon>Apocrita</taxon>
        <taxon>Ichneumonoidea</taxon>
        <taxon>Braconidae</taxon>
        <taxon>Microgastrinae</taxon>
        <taxon>Cotesia</taxon>
    </lineage>
</organism>
<evidence type="ECO:0000313" key="3">
    <source>
        <dbReference type="EMBL" id="KAH0560688.1"/>
    </source>
</evidence>
<protein>
    <submittedName>
        <fullName evidence="3">Uncharacterized protein</fullName>
    </submittedName>
</protein>